<dbReference type="SMART" id="SM01208">
    <property type="entry name" value="G5"/>
    <property type="match status" value="1"/>
</dbReference>
<feature type="transmembrane region" description="Helical" evidence="2">
    <location>
        <begin position="20"/>
        <end position="39"/>
    </location>
</feature>
<proteinExistence type="predicted"/>
<reference evidence="4 5" key="1">
    <citation type="journal article" date="2006" name="Nat. Biotechnol.">
        <title>The genome and transcriptomes of the anti-tumor agent Clostridium novyi-NT.</title>
        <authorList>
            <person name="Bettegowda C."/>
            <person name="Huang X."/>
            <person name="Lin J."/>
            <person name="Cheong I."/>
            <person name="Kohli M."/>
            <person name="Szabo S.A."/>
            <person name="Zhang X."/>
            <person name="Diaz L.A. Jr."/>
            <person name="Velculescu V.E."/>
            <person name="Parmigiani G."/>
            <person name="Kinzler K.W."/>
            <person name="Vogelstein B."/>
            <person name="Zhou S."/>
        </authorList>
    </citation>
    <scope>NUCLEOTIDE SEQUENCE [LARGE SCALE GENOMIC DNA]</scope>
    <source>
        <strain evidence="4 5">NT</strain>
    </source>
</reference>
<dbReference type="HOGENOM" id="CLU_036884_0_1_9"/>
<dbReference type="InterPro" id="IPR007137">
    <property type="entry name" value="DUF348"/>
</dbReference>
<dbReference type="RefSeq" id="WP_011723130.1">
    <property type="nucleotide sequence ID" value="NC_008593.1"/>
</dbReference>
<keyword evidence="2" id="KW-0812">Transmembrane</keyword>
<dbReference type="Proteomes" id="UP000008220">
    <property type="component" value="Chromosome"/>
</dbReference>
<dbReference type="InterPro" id="IPR051933">
    <property type="entry name" value="Resuscitation_pf_RpfB"/>
</dbReference>
<dbReference type="CDD" id="cd22786">
    <property type="entry name" value="DPBB_YuiC-like"/>
    <property type="match status" value="1"/>
</dbReference>
<dbReference type="SUPFAM" id="SSF50685">
    <property type="entry name" value="Barwin-like endoglucanases"/>
    <property type="match status" value="1"/>
</dbReference>
<feature type="domain" description="G5" evidence="3">
    <location>
        <begin position="151"/>
        <end position="231"/>
    </location>
</feature>
<keyword evidence="1" id="KW-0732">Signal</keyword>
<dbReference type="InterPro" id="IPR011098">
    <property type="entry name" value="G5_dom"/>
</dbReference>
<dbReference type="PANTHER" id="PTHR39160">
    <property type="entry name" value="CELL WALL-BINDING PROTEIN YOCH"/>
    <property type="match status" value="1"/>
</dbReference>
<dbReference type="InterPro" id="IPR010611">
    <property type="entry name" value="3D_dom"/>
</dbReference>
<dbReference type="Pfam" id="PF07501">
    <property type="entry name" value="G5"/>
    <property type="match status" value="1"/>
</dbReference>
<evidence type="ECO:0000313" key="4">
    <source>
        <dbReference type="EMBL" id="ABK61794.1"/>
    </source>
</evidence>
<dbReference type="eggNOG" id="COG3583">
    <property type="taxonomic scope" value="Bacteria"/>
</dbReference>
<dbReference type="PANTHER" id="PTHR39160:SF4">
    <property type="entry name" value="RESUSCITATION-PROMOTING FACTOR RPFB"/>
    <property type="match status" value="1"/>
</dbReference>
<dbReference type="STRING" id="386415.NT01CX_0685"/>
<dbReference type="EMBL" id="CP000382">
    <property type="protein sequence ID" value="ABK61794.1"/>
    <property type="molecule type" value="Genomic_DNA"/>
</dbReference>
<sequence>MFNKIKDDIRTYFSNGPKKIVFVSVLVALCATLGVLMNMEKSVNIVVDGKETSVMTYKSNVADILNKNNVVLGPKDIVEPDLQSNVKTGDTIKIRKAMSVQLTVGNDVKTILTAANTVGDMLSQEKITLGKEDKISVPQQTEIKDGDKISITRVSTKVEKKLQPIDFVTEVKKDNSLKNGTRKVVQEGKAGQREINEKVIYENGKIVSREVVNQAIIQQPTKKVIAMGTLQEQAAQPQRLSRGGSINHSKVYRMRATAYTESYNDTGKRPGDSDFGITASGTRVRRNANGYSTVAVDPRIIPLGTKLYVEGYGYAIAEDTGGAIKGNKIDLYFNSDSQVSNWGVRYVNVYIVN</sequence>
<name>A0Q3E9_CLONN</name>
<dbReference type="GO" id="GO:0009254">
    <property type="term" value="P:peptidoglycan turnover"/>
    <property type="evidence" value="ECO:0007669"/>
    <property type="project" value="InterPro"/>
</dbReference>
<keyword evidence="2" id="KW-1133">Transmembrane helix</keyword>
<dbReference type="Pfam" id="PF06725">
    <property type="entry name" value="3D"/>
    <property type="match status" value="1"/>
</dbReference>
<gene>
    <name evidence="4" type="ordered locus">NT01CX_0685</name>
</gene>
<dbReference type="AlphaFoldDB" id="A0Q3E9"/>
<dbReference type="PATRIC" id="fig|386415.7.peg.2189"/>
<dbReference type="GO" id="GO:0004553">
    <property type="term" value="F:hydrolase activity, hydrolyzing O-glycosyl compounds"/>
    <property type="evidence" value="ECO:0007669"/>
    <property type="project" value="InterPro"/>
</dbReference>
<keyword evidence="2" id="KW-0472">Membrane</keyword>
<dbReference type="PROSITE" id="PS51109">
    <property type="entry name" value="G5"/>
    <property type="match status" value="1"/>
</dbReference>
<dbReference type="Pfam" id="PF03990">
    <property type="entry name" value="DUF348"/>
    <property type="match status" value="2"/>
</dbReference>
<dbReference type="KEGG" id="cno:NT01CX_0685"/>
<organism evidence="4 5">
    <name type="scientific">Clostridium novyi (strain NT)</name>
    <dbReference type="NCBI Taxonomy" id="386415"/>
    <lineage>
        <taxon>Bacteria</taxon>
        <taxon>Bacillati</taxon>
        <taxon>Bacillota</taxon>
        <taxon>Clostridia</taxon>
        <taxon>Eubacteriales</taxon>
        <taxon>Clostridiaceae</taxon>
        <taxon>Clostridium</taxon>
    </lineage>
</organism>
<dbReference type="InterPro" id="IPR036908">
    <property type="entry name" value="RlpA-like_sf"/>
</dbReference>
<dbReference type="Gene3D" id="2.40.40.10">
    <property type="entry name" value="RlpA-like domain"/>
    <property type="match status" value="1"/>
</dbReference>
<keyword evidence="5" id="KW-1185">Reference proteome</keyword>
<evidence type="ECO:0000256" key="1">
    <source>
        <dbReference type="ARBA" id="ARBA00022729"/>
    </source>
</evidence>
<accession>A0Q3E9</accession>
<protein>
    <submittedName>
        <fullName evidence="4">Uncharacterized conserved protein</fullName>
    </submittedName>
</protein>
<evidence type="ECO:0000256" key="2">
    <source>
        <dbReference type="SAM" id="Phobius"/>
    </source>
</evidence>
<dbReference type="GO" id="GO:0019867">
    <property type="term" value="C:outer membrane"/>
    <property type="evidence" value="ECO:0007669"/>
    <property type="project" value="InterPro"/>
</dbReference>
<evidence type="ECO:0000313" key="5">
    <source>
        <dbReference type="Proteomes" id="UP000008220"/>
    </source>
</evidence>
<dbReference type="Gene3D" id="2.20.230.10">
    <property type="entry name" value="Resuscitation-promoting factor rpfb"/>
    <property type="match status" value="1"/>
</dbReference>
<evidence type="ECO:0000259" key="3">
    <source>
        <dbReference type="PROSITE" id="PS51109"/>
    </source>
</evidence>
<dbReference type="eggNOG" id="COG3584">
    <property type="taxonomic scope" value="Bacteria"/>
</dbReference>